<evidence type="ECO:0000259" key="4">
    <source>
        <dbReference type="Pfam" id="PF03976"/>
    </source>
</evidence>
<evidence type="ECO:0000256" key="2">
    <source>
        <dbReference type="ARBA" id="ARBA00022679"/>
    </source>
</evidence>
<dbReference type="RefSeq" id="WP_214625609.1">
    <property type="nucleotide sequence ID" value="NZ_JAHGAW010000017.1"/>
</dbReference>
<evidence type="ECO:0000256" key="3">
    <source>
        <dbReference type="ARBA" id="ARBA00022777"/>
    </source>
</evidence>
<protein>
    <submittedName>
        <fullName evidence="5">Polyphosphate kinase</fullName>
    </submittedName>
</protein>
<dbReference type="Proteomes" id="UP001138757">
    <property type="component" value="Unassembled WGS sequence"/>
</dbReference>
<dbReference type="AlphaFoldDB" id="A0A9X1DG71"/>
<dbReference type="Pfam" id="PF03976">
    <property type="entry name" value="PPK2"/>
    <property type="match status" value="1"/>
</dbReference>
<proteinExistence type="inferred from homology"/>
<dbReference type="Gene3D" id="3.40.50.300">
    <property type="entry name" value="P-loop containing nucleotide triphosphate hydrolases"/>
    <property type="match status" value="1"/>
</dbReference>
<organism evidence="5 6">
    <name type="scientific">Sphingobium nicotianae</name>
    <dbReference type="NCBI Taxonomy" id="2782607"/>
    <lineage>
        <taxon>Bacteria</taxon>
        <taxon>Pseudomonadati</taxon>
        <taxon>Pseudomonadota</taxon>
        <taxon>Alphaproteobacteria</taxon>
        <taxon>Sphingomonadales</taxon>
        <taxon>Sphingomonadaceae</taxon>
        <taxon>Sphingobium</taxon>
    </lineage>
</organism>
<dbReference type="SUPFAM" id="SSF52540">
    <property type="entry name" value="P-loop containing nucleoside triphosphate hydrolases"/>
    <property type="match status" value="1"/>
</dbReference>
<dbReference type="PIRSF" id="PIRSF028756">
    <property type="entry name" value="PPK2_prd"/>
    <property type="match status" value="1"/>
</dbReference>
<sequence length="262" mass="30246">MTINLSDYEKGADYDGDFDKDLVKLQHRLEKIQVAHILHNKRSVVMLEGWDAAGKGGIIKRVTGLLDPRYYKVWPIGAPSDEELGHHFLWRFWTRLPANKHIAIFDRSWYGRVLVERVEGLCSEKDWKRGYDEINEFEAQQVDSGNAIVKLFVHITQKTQDKQLAQRLDDPWKRWKTGAEDYRNRANRGHYVEAIHDMFKRTDTRWAPWHVVDGNDRKSGRIAALTAIADALEKQVPMIPPDADPAVVELARQAFGYKPGTT</sequence>
<dbReference type="PANTHER" id="PTHR34383">
    <property type="entry name" value="POLYPHOSPHATE:AMP PHOSPHOTRANSFERASE-RELATED"/>
    <property type="match status" value="1"/>
</dbReference>
<dbReference type="InterPro" id="IPR022488">
    <property type="entry name" value="PPK2-related"/>
</dbReference>
<evidence type="ECO:0000313" key="5">
    <source>
        <dbReference type="EMBL" id="MBT2189367.1"/>
    </source>
</evidence>
<comment type="caution">
    <text evidence="5">The sequence shown here is derived from an EMBL/GenBank/DDBJ whole genome shotgun (WGS) entry which is preliminary data.</text>
</comment>
<reference evidence="5" key="1">
    <citation type="submission" date="2021-05" db="EMBL/GenBank/DDBJ databases">
        <title>Genome of Sphingobium sp. strain.</title>
        <authorList>
            <person name="Fan R."/>
        </authorList>
    </citation>
    <scope>NUCLEOTIDE SEQUENCE</scope>
    <source>
        <strain evidence="5">H33</strain>
    </source>
</reference>
<accession>A0A9X1DG71</accession>
<name>A0A9X1DG71_9SPHN</name>
<gene>
    <name evidence="5" type="ORF">KK488_20645</name>
</gene>
<dbReference type="GO" id="GO:0008976">
    <property type="term" value="F:polyphosphate kinase activity"/>
    <property type="evidence" value="ECO:0007669"/>
    <property type="project" value="InterPro"/>
</dbReference>
<evidence type="ECO:0000256" key="1">
    <source>
        <dbReference type="ARBA" id="ARBA00009924"/>
    </source>
</evidence>
<dbReference type="InterPro" id="IPR027417">
    <property type="entry name" value="P-loop_NTPase"/>
</dbReference>
<keyword evidence="2" id="KW-0808">Transferase</keyword>
<evidence type="ECO:0000313" key="6">
    <source>
        <dbReference type="Proteomes" id="UP001138757"/>
    </source>
</evidence>
<keyword evidence="6" id="KW-1185">Reference proteome</keyword>
<dbReference type="EMBL" id="JAHGAW010000017">
    <property type="protein sequence ID" value="MBT2189367.1"/>
    <property type="molecule type" value="Genomic_DNA"/>
</dbReference>
<comment type="similarity">
    <text evidence="1">Belongs to the polyphosphate kinase 2 (PPK2) family. Class I subfamily.</text>
</comment>
<dbReference type="InterPro" id="IPR016898">
    <property type="entry name" value="Polyphosphate_phosphotransfera"/>
</dbReference>
<keyword evidence="3 5" id="KW-0418">Kinase</keyword>
<feature type="domain" description="Polyphosphate kinase-2-related" evidence="4">
    <location>
        <begin position="18"/>
        <end position="235"/>
    </location>
</feature>
<dbReference type="PANTHER" id="PTHR34383:SF3">
    <property type="entry name" value="POLYPHOSPHATE:AMP PHOSPHOTRANSFERASE"/>
    <property type="match status" value="1"/>
</dbReference>